<dbReference type="GO" id="GO:0005524">
    <property type="term" value="F:ATP binding"/>
    <property type="evidence" value="ECO:0007669"/>
    <property type="project" value="InterPro"/>
</dbReference>
<organism evidence="4">
    <name type="scientific">marine metagenome</name>
    <dbReference type="NCBI Taxonomy" id="408172"/>
    <lineage>
        <taxon>unclassified sequences</taxon>
        <taxon>metagenomes</taxon>
        <taxon>ecological metagenomes</taxon>
    </lineage>
</organism>
<feature type="non-terminal residue" evidence="4">
    <location>
        <position position="161"/>
    </location>
</feature>
<dbReference type="InterPro" id="IPR027417">
    <property type="entry name" value="P-loop_NTPase"/>
</dbReference>
<evidence type="ECO:0000313" key="4">
    <source>
        <dbReference type="EMBL" id="SVE14948.1"/>
    </source>
</evidence>
<sequence length="161" mass="17576">METCVNLNDLNKWFGSFQVLDSINLSISTGEKVVICGPSGSGKSTLIRCVNALEPFQSGSVTVCGISVEKNGRNATEIQRRVGMVFQQFNLFPHLSVLKNCTLAPCRVLGLSGDEAESKAMHYLERVRIPEQASKYPADLSGGQQQRVAIARALTMEPELM</sequence>
<dbReference type="EMBL" id="UINC01197451">
    <property type="protein sequence ID" value="SVE14948.1"/>
    <property type="molecule type" value="Genomic_DNA"/>
</dbReference>
<evidence type="ECO:0000259" key="3">
    <source>
        <dbReference type="PROSITE" id="PS50893"/>
    </source>
</evidence>
<dbReference type="PROSITE" id="PS00211">
    <property type="entry name" value="ABC_TRANSPORTER_1"/>
    <property type="match status" value="1"/>
</dbReference>
<keyword evidence="2" id="KW-0813">Transport</keyword>
<proteinExistence type="inferred from homology"/>
<gene>
    <name evidence="4" type="ORF">METZ01_LOCUS467802</name>
</gene>
<dbReference type="PANTHER" id="PTHR43166">
    <property type="entry name" value="AMINO ACID IMPORT ATP-BINDING PROTEIN"/>
    <property type="match status" value="1"/>
</dbReference>
<comment type="similarity">
    <text evidence="1">Belongs to the ABC transporter superfamily.</text>
</comment>
<dbReference type="PANTHER" id="PTHR43166:SF4">
    <property type="entry name" value="PHOSPHONATES IMPORT ATP-BINDING PROTEIN PHNC"/>
    <property type="match status" value="1"/>
</dbReference>
<feature type="domain" description="ABC transporter" evidence="3">
    <location>
        <begin position="5"/>
        <end position="161"/>
    </location>
</feature>
<dbReference type="Gene3D" id="3.40.50.300">
    <property type="entry name" value="P-loop containing nucleotide triphosphate hydrolases"/>
    <property type="match status" value="1"/>
</dbReference>
<dbReference type="InterPro" id="IPR017871">
    <property type="entry name" value="ABC_transporter-like_CS"/>
</dbReference>
<evidence type="ECO:0000256" key="1">
    <source>
        <dbReference type="ARBA" id="ARBA00005417"/>
    </source>
</evidence>
<dbReference type="InterPro" id="IPR003439">
    <property type="entry name" value="ABC_transporter-like_ATP-bd"/>
</dbReference>
<name>A0A383B6E1_9ZZZZ</name>
<dbReference type="Pfam" id="PF00005">
    <property type="entry name" value="ABC_tran"/>
    <property type="match status" value="1"/>
</dbReference>
<dbReference type="SUPFAM" id="SSF52540">
    <property type="entry name" value="P-loop containing nucleoside triphosphate hydrolases"/>
    <property type="match status" value="1"/>
</dbReference>
<dbReference type="AlphaFoldDB" id="A0A383B6E1"/>
<reference evidence="4" key="1">
    <citation type="submission" date="2018-05" db="EMBL/GenBank/DDBJ databases">
        <authorList>
            <person name="Lanie J.A."/>
            <person name="Ng W.-L."/>
            <person name="Kazmierczak K.M."/>
            <person name="Andrzejewski T.M."/>
            <person name="Davidsen T.M."/>
            <person name="Wayne K.J."/>
            <person name="Tettelin H."/>
            <person name="Glass J.I."/>
            <person name="Rusch D."/>
            <person name="Podicherti R."/>
            <person name="Tsui H.-C.T."/>
            <person name="Winkler M.E."/>
        </authorList>
    </citation>
    <scope>NUCLEOTIDE SEQUENCE</scope>
</reference>
<accession>A0A383B6E1</accession>
<protein>
    <recommendedName>
        <fullName evidence="3">ABC transporter domain-containing protein</fullName>
    </recommendedName>
</protein>
<dbReference type="GO" id="GO:0016887">
    <property type="term" value="F:ATP hydrolysis activity"/>
    <property type="evidence" value="ECO:0007669"/>
    <property type="project" value="InterPro"/>
</dbReference>
<dbReference type="InterPro" id="IPR050086">
    <property type="entry name" value="MetN_ABC_transporter-like"/>
</dbReference>
<dbReference type="PROSITE" id="PS50893">
    <property type="entry name" value="ABC_TRANSPORTER_2"/>
    <property type="match status" value="1"/>
</dbReference>
<evidence type="ECO:0000256" key="2">
    <source>
        <dbReference type="ARBA" id="ARBA00022448"/>
    </source>
</evidence>